<keyword evidence="1" id="KW-0411">Iron-sulfur</keyword>
<organism evidence="6">
    <name type="scientific">marine metagenome</name>
    <dbReference type="NCBI Taxonomy" id="408172"/>
    <lineage>
        <taxon>unclassified sequences</taxon>
        <taxon>metagenomes</taxon>
        <taxon>ecological metagenomes</taxon>
    </lineage>
</organism>
<dbReference type="AlphaFoldDB" id="A0A382AAT6"/>
<evidence type="ECO:0000256" key="4">
    <source>
        <dbReference type="ARBA" id="ARBA00023002"/>
    </source>
</evidence>
<evidence type="ECO:0000256" key="3">
    <source>
        <dbReference type="ARBA" id="ARBA00022729"/>
    </source>
</evidence>
<dbReference type="Gene3D" id="3.40.228.10">
    <property type="entry name" value="Dimethylsulfoxide Reductase, domain 2"/>
    <property type="match status" value="1"/>
</dbReference>
<dbReference type="EMBL" id="UINC01024465">
    <property type="protein sequence ID" value="SVA98137.1"/>
    <property type="molecule type" value="Genomic_DNA"/>
</dbReference>
<dbReference type="Gene3D" id="3.30.200.210">
    <property type="match status" value="1"/>
</dbReference>
<dbReference type="PANTHER" id="PTHR43742">
    <property type="entry name" value="TRIMETHYLAMINE-N-OXIDE REDUCTASE"/>
    <property type="match status" value="1"/>
</dbReference>
<feature type="non-terminal residue" evidence="6">
    <location>
        <position position="408"/>
    </location>
</feature>
<protein>
    <recommendedName>
        <fullName evidence="5">Molybdopterin oxidoreductase domain-containing protein</fullName>
    </recommendedName>
</protein>
<dbReference type="PANTHER" id="PTHR43742:SF9">
    <property type="entry name" value="TETRATHIONATE REDUCTASE SUBUNIT A"/>
    <property type="match status" value="1"/>
</dbReference>
<dbReference type="PROSITE" id="PS51257">
    <property type="entry name" value="PROKAR_LIPOPROTEIN"/>
    <property type="match status" value="1"/>
</dbReference>
<keyword evidence="1" id="KW-0479">Metal-binding</keyword>
<evidence type="ECO:0000259" key="5">
    <source>
        <dbReference type="Pfam" id="PF00384"/>
    </source>
</evidence>
<keyword evidence="1" id="KW-0004">4Fe-4S</keyword>
<gene>
    <name evidence="6" type="ORF">METZ01_LOCUS150991</name>
</gene>
<evidence type="ECO:0000256" key="1">
    <source>
        <dbReference type="ARBA" id="ARBA00022485"/>
    </source>
</evidence>
<accession>A0A382AAT6</accession>
<keyword evidence="3" id="KW-0732">Signal</keyword>
<dbReference type="InterPro" id="IPR050612">
    <property type="entry name" value="Prok_Mopterin_Oxidored"/>
</dbReference>
<sequence length="408" mass="44499">MDLTRRDFIKLIGGGATGAIVFSACGVPDEELYFQSPNKLPEDQVTGIDNWYATLGSNGEGLAVRIMEGRAKKVEGNSDYPSNTGAHSYSNEAELQILYHPERLESPLVRDGNRGSGKWIEIGWNDAYQRINDQLNTLGHDKSRFVTKPLGGRSNSIISAFSDELGNKLLSYSSFDDTNLINALNIITGSNNMPKLDIGNSDMVLNFGMDFLNSSYSQAMFGREYGKFRTSPRGNLYHIEPRLSLTATNSDEWIFCELGTEGMIASAIAYVLISEKLVNTDFAKKINLNDLSGFTPEKISKITGVKSDKIVDLAHKLAKSKHPLIIGGDTASGNTNGSSNMIAIYALNLLLGNINKEGGLILNPDSPLADLHSSRTTSSYQEILSLIGDIDSGTTNSLFINQVDLNYS</sequence>
<dbReference type="InterPro" id="IPR006656">
    <property type="entry name" value="Mopterin_OxRdtase"/>
</dbReference>
<feature type="domain" description="Molybdopterin oxidoreductase" evidence="5">
    <location>
        <begin position="103"/>
        <end position="358"/>
    </location>
</feature>
<evidence type="ECO:0000313" key="6">
    <source>
        <dbReference type="EMBL" id="SVA98137.1"/>
    </source>
</evidence>
<evidence type="ECO:0000256" key="2">
    <source>
        <dbReference type="ARBA" id="ARBA00022505"/>
    </source>
</evidence>
<keyword evidence="4" id="KW-0560">Oxidoreductase</keyword>
<reference evidence="6" key="1">
    <citation type="submission" date="2018-05" db="EMBL/GenBank/DDBJ databases">
        <authorList>
            <person name="Lanie J.A."/>
            <person name="Ng W.-L."/>
            <person name="Kazmierczak K.M."/>
            <person name="Andrzejewski T.M."/>
            <person name="Davidsen T.M."/>
            <person name="Wayne K.J."/>
            <person name="Tettelin H."/>
            <person name="Glass J.I."/>
            <person name="Rusch D."/>
            <person name="Podicherti R."/>
            <person name="Tsui H.-C.T."/>
            <person name="Winkler M.E."/>
        </authorList>
    </citation>
    <scope>NUCLEOTIDE SEQUENCE</scope>
</reference>
<keyword evidence="1" id="KW-0408">Iron</keyword>
<name>A0A382AAT6_9ZZZZ</name>
<dbReference type="Pfam" id="PF00384">
    <property type="entry name" value="Molybdopterin"/>
    <property type="match status" value="1"/>
</dbReference>
<dbReference type="GO" id="GO:0016491">
    <property type="term" value="F:oxidoreductase activity"/>
    <property type="evidence" value="ECO:0007669"/>
    <property type="project" value="UniProtKB-KW"/>
</dbReference>
<dbReference type="GO" id="GO:0051539">
    <property type="term" value="F:4 iron, 4 sulfur cluster binding"/>
    <property type="evidence" value="ECO:0007669"/>
    <property type="project" value="UniProtKB-KW"/>
</dbReference>
<proteinExistence type="predicted"/>
<keyword evidence="2" id="KW-0500">Molybdenum</keyword>
<dbReference type="SUPFAM" id="SSF53706">
    <property type="entry name" value="Formate dehydrogenase/DMSO reductase, domains 1-3"/>
    <property type="match status" value="1"/>
</dbReference>